<dbReference type="AlphaFoldDB" id="A0AAC9WFR5"/>
<dbReference type="InterPro" id="IPR032485">
    <property type="entry name" value="LRP1-like_beta_prop"/>
</dbReference>
<gene>
    <name evidence="3" type="ORF">BJL90_12200</name>
    <name evidence="4" type="ORF">CLFO_13540</name>
</gene>
<proteinExistence type="predicted"/>
<dbReference type="Proteomes" id="UP000177894">
    <property type="component" value="Chromosome"/>
</dbReference>
<organism evidence="4 6">
    <name type="scientific">Clostridium formicaceticum</name>
    <dbReference type="NCBI Taxonomy" id="1497"/>
    <lineage>
        <taxon>Bacteria</taxon>
        <taxon>Bacillati</taxon>
        <taxon>Bacillota</taxon>
        <taxon>Clostridia</taxon>
        <taxon>Eubacteriales</taxon>
        <taxon>Clostridiaceae</taxon>
        <taxon>Clostridium</taxon>
    </lineage>
</organism>
<keyword evidence="1" id="KW-0732">Signal</keyword>
<evidence type="ECO:0000313" key="3">
    <source>
        <dbReference type="EMBL" id="AOY76552.1"/>
    </source>
</evidence>
<feature type="chain" id="PRO_5042131434" evidence="1">
    <location>
        <begin position="28"/>
        <end position="530"/>
    </location>
</feature>
<dbReference type="Proteomes" id="UP000192478">
    <property type="component" value="Chromosome"/>
</dbReference>
<reference evidence="4 6" key="2">
    <citation type="submission" date="2017-03" db="EMBL/GenBank/DDBJ databases">
        <title>Complete sequence of Clostridium formicaceticum DSM 92.</title>
        <authorList>
            <person name="Poehlein A."/>
            <person name="Karl M."/>
            <person name="Bengelsdorf F.R."/>
            <person name="Duerre P."/>
            <person name="Daniel R."/>
        </authorList>
    </citation>
    <scope>NUCLEOTIDE SEQUENCE [LARGE SCALE GENOMIC DNA]</scope>
    <source>
        <strain evidence="4 6">DSM 92</strain>
    </source>
</reference>
<reference evidence="3 5" key="1">
    <citation type="submission" date="2016-10" db="EMBL/GenBank/DDBJ databases">
        <title>Complete Genome Sequence of Acetogen Clostridium formicoaceticum ATCC 27076.</title>
        <authorList>
            <person name="Bao T."/>
            <person name="Cheng C."/>
            <person name="Zhao J."/>
            <person name="Yang S.-T."/>
            <person name="Wang J."/>
            <person name="Wang M."/>
        </authorList>
    </citation>
    <scope>NUCLEOTIDE SEQUENCE [LARGE SCALE GENOMIC DNA]</scope>
    <source>
        <strain evidence="3 5">ATCC 27076</strain>
    </source>
</reference>
<keyword evidence="5" id="KW-1185">Reference proteome</keyword>
<evidence type="ECO:0000313" key="5">
    <source>
        <dbReference type="Proteomes" id="UP000177894"/>
    </source>
</evidence>
<evidence type="ECO:0000256" key="1">
    <source>
        <dbReference type="SAM" id="SignalP"/>
    </source>
</evidence>
<accession>A0AAC9WFR5</accession>
<dbReference type="SUPFAM" id="SSF69304">
    <property type="entry name" value="Tricorn protease N-terminal domain"/>
    <property type="match status" value="1"/>
</dbReference>
<sequence length="530" mass="61175">MKKKIFLLWTLLALCLILILSPEESFAAESRVRVSLPNFTVKLNGNKVDNQYREYPLLVYKDMTYFPMTWYDCRLLGLETKWSQEEGLSIFQSKVTSSYVSYKTKNKNSNSYNATIPNFKITVNGEVIDNHKEAYPLLNFKQVTYFPLTWRFAHDAFGWEYTWDKAEGLTINSNNPQVKTLDLPQYAGENSIALFEGYCYFVETVENTNKIYRVSEDNTSMKELVYSYEIDTMYGFNTYVEFQIRDQQLWFKYHLGGAVMGSDVYCRVKEDGKATIEQRGYLDFRNMSHGTLKIRHFVPPGGNNLLFVASGQDPEEGRVVGDPYLLYGWHVGATGGYRPDYFTTIIGEEVYLLASRYPIENNDLNKIYKINLNTNTTTRITDFAVRDFKIINNKLYYVKDADAYLYTSNLDGTNEHKLSDHQVAEYNGWYGEIEGNVYYTTAAIQEQYQLYKVDLLKENLLVLKEPLEKVELANDKIICKLLVGEDYGVKVFDASGNLSLAITDQVSNIFVYKDKILMVAAEDQSIKLVK</sequence>
<dbReference type="EMBL" id="CP020559">
    <property type="protein sequence ID" value="ARE86969.1"/>
    <property type="molecule type" value="Genomic_DNA"/>
</dbReference>
<evidence type="ECO:0000313" key="6">
    <source>
        <dbReference type="Proteomes" id="UP000192478"/>
    </source>
</evidence>
<feature type="domain" description="Prolow-density lipoprotein receptor-related protein 1-like beta-propeller" evidence="2">
    <location>
        <begin position="361"/>
        <end position="478"/>
    </location>
</feature>
<name>A0AAC9WFR5_9CLOT</name>
<protein>
    <submittedName>
        <fullName evidence="3">DUF5050 domain-containing protein</fullName>
    </submittedName>
</protein>
<dbReference type="RefSeq" id="WP_070968299.1">
    <property type="nucleotide sequence ID" value="NZ_CP017603.1"/>
</dbReference>
<dbReference type="Pfam" id="PF16472">
    <property type="entry name" value="DUF5050"/>
    <property type="match status" value="1"/>
</dbReference>
<dbReference type="EMBL" id="CP017603">
    <property type="protein sequence ID" value="AOY76552.1"/>
    <property type="molecule type" value="Genomic_DNA"/>
</dbReference>
<evidence type="ECO:0000259" key="2">
    <source>
        <dbReference type="Pfam" id="PF16472"/>
    </source>
</evidence>
<feature type="signal peptide" evidence="1">
    <location>
        <begin position="1"/>
        <end position="27"/>
    </location>
</feature>
<dbReference type="KEGG" id="cfm:BJL90_12200"/>
<evidence type="ECO:0000313" key="4">
    <source>
        <dbReference type="EMBL" id="ARE86969.1"/>
    </source>
</evidence>